<dbReference type="STRING" id="1334629.MFUL124B02_33010"/>
<proteinExistence type="predicted"/>
<reference evidence="4 5" key="1">
    <citation type="submission" date="2016-10" db="EMBL/GenBank/DDBJ databases">
        <authorList>
            <person name="Varghese N."/>
            <person name="Submissions S."/>
        </authorList>
    </citation>
    <scope>NUCLEOTIDE SEQUENCE [LARGE SCALE GENOMIC DNA]</scope>
    <source>
        <strain evidence="4 5">DSM 16525</strain>
    </source>
</reference>
<feature type="transmembrane region" description="Helical" evidence="1">
    <location>
        <begin position="234"/>
        <end position="254"/>
    </location>
</feature>
<reference evidence="3 6" key="2">
    <citation type="submission" date="2019-07" db="EMBL/GenBank/DDBJ databases">
        <title>Whole genome shotgun sequence of Myxococcus fulvus NBRC 100333.</title>
        <authorList>
            <person name="Hosoyama A."/>
            <person name="Uohara A."/>
            <person name="Ohji S."/>
            <person name="Ichikawa N."/>
        </authorList>
    </citation>
    <scope>NUCLEOTIDE SEQUENCE [LARGE SCALE GENOMIC DNA]</scope>
    <source>
        <strain evidence="3 6">NBRC 100333</strain>
    </source>
</reference>
<gene>
    <name evidence="3" type="ORF">MFU01_15790</name>
    <name evidence="4" type="ORF">SAMN05443572_102347</name>
</gene>
<accession>A0A511SYK7</accession>
<dbReference type="Proteomes" id="UP000183760">
    <property type="component" value="Unassembled WGS sequence"/>
</dbReference>
<evidence type="ECO:0000256" key="1">
    <source>
        <dbReference type="SAM" id="Phobius"/>
    </source>
</evidence>
<comment type="caution">
    <text evidence="3">The sequence shown here is derived from an EMBL/GenBank/DDBJ whole genome shotgun (WGS) entry which is preliminary data.</text>
</comment>
<feature type="transmembrane region" description="Helical" evidence="1">
    <location>
        <begin position="77"/>
        <end position="95"/>
    </location>
</feature>
<dbReference type="EMBL" id="FOIB01000002">
    <property type="protein sequence ID" value="SET45649.1"/>
    <property type="molecule type" value="Genomic_DNA"/>
</dbReference>
<dbReference type="InterPro" id="IPR025513">
    <property type="entry name" value="DUF4401"/>
</dbReference>
<evidence type="ECO:0000313" key="6">
    <source>
        <dbReference type="Proteomes" id="UP000321514"/>
    </source>
</evidence>
<dbReference type="AlphaFoldDB" id="A0A511SYK7"/>
<keyword evidence="1" id="KW-0812">Transmembrane</keyword>
<feature type="domain" description="DUF4401" evidence="2">
    <location>
        <begin position="43"/>
        <end position="353"/>
    </location>
</feature>
<evidence type="ECO:0000259" key="2">
    <source>
        <dbReference type="Pfam" id="PF14351"/>
    </source>
</evidence>
<dbReference type="Pfam" id="PF14351">
    <property type="entry name" value="DUF4401"/>
    <property type="match status" value="1"/>
</dbReference>
<dbReference type="EMBL" id="BJXR01000016">
    <property type="protein sequence ID" value="GEN06542.1"/>
    <property type="molecule type" value="Genomic_DNA"/>
</dbReference>
<feature type="transmembrane region" description="Helical" evidence="1">
    <location>
        <begin position="202"/>
        <end position="222"/>
    </location>
</feature>
<feature type="transmembrane region" description="Helical" evidence="1">
    <location>
        <begin position="102"/>
        <end position="121"/>
    </location>
</feature>
<feature type="transmembrane region" description="Helical" evidence="1">
    <location>
        <begin position="44"/>
        <end position="71"/>
    </location>
</feature>
<feature type="transmembrane region" description="Helical" evidence="1">
    <location>
        <begin position="330"/>
        <end position="351"/>
    </location>
</feature>
<organism evidence="3 6">
    <name type="scientific">Myxococcus fulvus</name>
    <dbReference type="NCBI Taxonomy" id="33"/>
    <lineage>
        <taxon>Bacteria</taxon>
        <taxon>Pseudomonadati</taxon>
        <taxon>Myxococcota</taxon>
        <taxon>Myxococcia</taxon>
        <taxon>Myxococcales</taxon>
        <taxon>Cystobacterineae</taxon>
        <taxon>Myxococcaceae</taxon>
        <taxon>Myxococcus</taxon>
    </lineage>
</organism>
<evidence type="ECO:0000313" key="5">
    <source>
        <dbReference type="Proteomes" id="UP000183760"/>
    </source>
</evidence>
<name>A0A511SYK7_MYXFU</name>
<keyword evidence="1" id="KW-0472">Membrane</keyword>
<evidence type="ECO:0000313" key="4">
    <source>
        <dbReference type="EMBL" id="SET45649.1"/>
    </source>
</evidence>
<dbReference type="Proteomes" id="UP000321514">
    <property type="component" value="Unassembled WGS sequence"/>
</dbReference>
<feature type="transmembrane region" description="Helical" evidence="1">
    <location>
        <begin position="127"/>
        <end position="143"/>
    </location>
</feature>
<sequence length="365" mass="38807">MSLRPSIQQVLEGLRREGQVDTLAESRARTTLEVHQRISTASPWFVKAFAAFGAWVSAVFLLSFFVCVGLWREEEIFTVVGLVLVVAATALRRFVQGVFLEQLTLAVTLAGVGTVATGLAHFASDDAGVGAVLVISLALLFVYPDATMRFLATLGAGGAGLYLLLRWVPGPGMDLGLLAFTGLLHWLFLQQARLRTGRFGTLLGPVSFALACGLPAAMLTRLASFGRGSIDGHVTLPLPLLTLGLTAIALYTAWHVMREHDLSPSGTQGAAVFAALTLVAVLTVHTPAVISAVGLLTLGFHRRSSLMVGIATAFLLASGAWYYYDLSVTLLAKAIALAGSGLILLGLRLFLSRRFPQTPPPVEAR</sequence>
<feature type="transmembrane region" description="Helical" evidence="1">
    <location>
        <begin position="305"/>
        <end position="324"/>
    </location>
</feature>
<protein>
    <recommendedName>
        <fullName evidence="2">DUF4401 domain-containing protein</fullName>
    </recommendedName>
</protein>
<dbReference type="RefSeq" id="WP_046715563.1">
    <property type="nucleotide sequence ID" value="NZ_BJXR01000016.1"/>
</dbReference>
<evidence type="ECO:0000313" key="3">
    <source>
        <dbReference type="EMBL" id="GEN06542.1"/>
    </source>
</evidence>
<feature type="transmembrane region" description="Helical" evidence="1">
    <location>
        <begin position="274"/>
        <end position="298"/>
    </location>
</feature>
<keyword evidence="1" id="KW-1133">Transmembrane helix</keyword>
<dbReference type="OrthoDB" id="5495410at2"/>
<keyword evidence="5" id="KW-1185">Reference proteome</keyword>